<dbReference type="InterPro" id="IPR050266">
    <property type="entry name" value="AB_hydrolase_sf"/>
</dbReference>
<dbReference type="Proteomes" id="UP001210720">
    <property type="component" value="Unassembled WGS sequence"/>
</dbReference>
<comment type="caution">
    <text evidence="2">The sequence shown here is derived from an EMBL/GenBank/DDBJ whole genome shotgun (WGS) entry which is preliminary data.</text>
</comment>
<dbReference type="EMBL" id="JAQIOY010000013">
    <property type="protein sequence ID" value="MDA7426776.1"/>
    <property type="molecule type" value="Genomic_DNA"/>
</dbReference>
<dbReference type="InterPro" id="IPR000073">
    <property type="entry name" value="AB_hydrolase_1"/>
</dbReference>
<evidence type="ECO:0000259" key="1">
    <source>
        <dbReference type="Pfam" id="PF00561"/>
    </source>
</evidence>
<dbReference type="RefSeq" id="WP_271434170.1">
    <property type="nucleotide sequence ID" value="NZ_JAQIOY010000013.1"/>
</dbReference>
<gene>
    <name evidence="2" type="ORF">PFY00_18740</name>
</gene>
<protein>
    <submittedName>
        <fullName evidence="2">Alpha/beta fold hydrolase</fullName>
    </submittedName>
</protein>
<evidence type="ECO:0000313" key="3">
    <source>
        <dbReference type="Proteomes" id="UP001210720"/>
    </source>
</evidence>
<dbReference type="GO" id="GO:0016787">
    <property type="term" value="F:hydrolase activity"/>
    <property type="evidence" value="ECO:0007669"/>
    <property type="project" value="UniProtKB-KW"/>
</dbReference>
<dbReference type="PANTHER" id="PTHR43798">
    <property type="entry name" value="MONOACYLGLYCEROL LIPASE"/>
    <property type="match status" value="1"/>
</dbReference>
<feature type="domain" description="AB hydrolase-1" evidence="1">
    <location>
        <begin position="57"/>
        <end position="217"/>
    </location>
</feature>
<dbReference type="Pfam" id="PF00561">
    <property type="entry name" value="Abhydrolase_1"/>
    <property type="match status" value="1"/>
</dbReference>
<proteinExistence type="predicted"/>
<accession>A0ABT4XXU2</accession>
<keyword evidence="2" id="KW-0378">Hydrolase</keyword>
<dbReference type="Gene3D" id="3.40.50.1820">
    <property type="entry name" value="alpha/beta hydrolase"/>
    <property type="match status" value="1"/>
</dbReference>
<keyword evidence="3" id="KW-1185">Reference proteome</keyword>
<sequence>MRETVVFLPGFLSDARAFGPQIADLSRDHAVMCAAPVNGERIEEIASGLLDVLPKRCALVGHGMGGVVALELIRRAPDRVARMAIMSAHPLAETPQQAAERDPRLIRTKAGRFAEVLDEEFRPDHLATSHHRNEVLELLRDMAFGLGPEIYARQSRALQRRRDQQGVLRRIAVPVLVMCGEEDPVVPVKRHSFMAELIPGARLEVLQGAGHYPALEQPEAVALALRSWLHEPLVLR</sequence>
<reference evidence="2 3" key="1">
    <citation type="submission" date="2023-01" db="EMBL/GenBank/DDBJ databases">
        <title>Thalassococcus onchidii sp. nov., isolated from a marine invertebrate from the South China Sea.</title>
        <authorList>
            <person name="Xu S."/>
            <person name="Liu Z."/>
            <person name="Xu Y."/>
        </authorList>
    </citation>
    <scope>NUCLEOTIDE SEQUENCE [LARGE SCALE GENOMIC DNA]</scope>
    <source>
        <strain evidence="2 3">KCTC 32084</strain>
    </source>
</reference>
<dbReference type="PRINTS" id="PR00111">
    <property type="entry name" value="ABHYDROLASE"/>
</dbReference>
<dbReference type="SUPFAM" id="SSF53474">
    <property type="entry name" value="alpha/beta-Hydrolases"/>
    <property type="match status" value="1"/>
</dbReference>
<organism evidence="2 3">
    <name type="scientific">Thalassococcus lentus</name>
    <dbReference type="NCBI Taxonomy" id="1210524"/>
    <lineage>
        <taxon>Bacteria</taxon>
        <taxon>Pseudomonadati</taxon>
        <taxon>Pseudomonadota</taxon>
        <taxon>Alphaproteobacteria</taxon>
        <taxon>Rhodobacterales</taxon>
        <taxon>Roseobacteraceae</taxon>
        <taxon>Thalassococcus</taxon>
    </lineage>
</organism>
<dbReference type="InterPro" id="IPR029058">
    <property type="entry name" value="AB_hydrolase_fold"/>
</dbReference>
<name>A0ABT4XXU2_9RHOB</name>
<dbReference type="PANTHER" id="PTHR43798:SF33">
    <property type="entry name" value="HYDROLASE, PUTATIVE (AFU_ORTHOLOGUE AFUA_2G14860)-RELATED"/>
    <property type="match status" value="1"/>
</dbReference>
<evidence type="ECO:0000313" key="2">
    <source>
        <dbReference type="EMBL" id="MDA7426776.1"/>
    </source>
</evidence>